<evidence type="ECO:0000313" key="2">
    <source>
        <dbReference type="EMBL" id="KAG7417473.1"/>
    </source>
</evidence>
<feature type="compositionally biased region" description="Basic and acidic residues" evidence="1">
    <location>
        <begin position="60"/>
        <end position="91"/>
    </location>
</feature>
<dbReference type="EMBL" id="JAELUQ010000003">
    <property type="protein sequence ID" value="KAG7417473.1"/>
    <property type="molecule type" value="Genomic_DNA"/>
</dbReference>
<feature type="region of interest" description="Disordered" evidence="1">
    <location>
        <begin position="1"/>
        <end position="104"/>
    </location>
</feature>
<reference evidence="2" key="1">
    <citation type="submission" date="2021-04" db="EMBL/GenBank/DDBJ databases">
        <title>First draft genome resource for Brassicaceae pathogens Fusarium oxysporum f. sp. raphani and Fusarium oxysporum f. sp. rapae.</title>
        <authorList>
            <person name="Asai S."/>
        </authorList>
    </citation>
    <scope>NUCLEOTIDE SEQUENCE</scope>
    <source>
        <strain evidence="2">Tf1208</strain>
    </source>
</reference>
<sequence length="104" mass="11651">MASQESGQNNNVQDESFKEQLDKAADNTRELENQKPNPVIEKITEYVPAAAKILPARQSPPKEEDKPPGPPERPHHDDKIEDFVRDQHRSQGVDGILGDSPNDE</sequence>
<dbReference type="AlphaFoldDB" id="A0A8J5P2H6"/>
<proteinExistence type="predicted"/>
<feature type="compositionally biased region" description="Basic and acidic residues" evidence="1">
    <location>
        <begin position="15"/>
        <end position="33"/>
    </location>
</feature>
<feature type="compositionally biased region" description="Polar residues" evidence="1">
    <location>
        <begin position="1"/>
        <end position="14"/>
    </location>
</feature>
<protein>
    <submittedName>
        <fullName evidence="2">Uncharacterized protein</fullName>
    </submittedName>
</protein>
<gene>
    <name evidence="2" type="ORF">Forpe1208_v004903</name>
</gene>
<evidence type="ECO:0000313" key="3">
    <source>
        <dbReference type="Proteomes" id="UP000694050"/>
    </source>
</evidence>
<name>A0A8J5P2H6_FUSOX</name>
<organism evidence="2 3">
    <name type="scientific">Fusarium oxysporum f. sp. rapae</name>
    <dbReference type="NCBI Taxonomy" id="485398"/>
    <lineage>
        <taxon>Eukaryota</taxon>
        <taxon>Fungi</taxon>
        <taxon>Dikarya</taxon>
        <taxon>Ascomycota</taxon>
        <taxon>Pezizomycotina</taxon>
        <taxon>Sordariomycetes</taxon>
        <taxon>Hypocreomycetidae</taxon>
        <taxon>Hypocreales</taxon>
        <taxon>Nectriaceae</taxon>
        <taxon>Fusarium</taxon>
        <taxon>Fusarium oxysporum species complex</taxon>
    </lineage>
</organism>
<comment type="caution">
    <text evidence="2">The sequence shown here is derived from an EMBL/GenBank/DDBJ whole genome shotgun (WGS) entry which is preliminary data.</text>
</comment>
<dbReference type="Proteomes" id="UP000694050">
    <property type="component" value="Unassembled WGS sequence"/>
</dbReference>
<accession>A0A8J5P2H6</accession>
<evidence type="ECO:0000256" key="1">
    <source>
        <dbReference type="SAM" id="MobiDB-lite"/>
    </source>
</evidence>